<feature type="compositionally biased region" description="Polar residues" evidence="2">
    <location>
        <begin position="1"/>
        <end position="17"/>
    </location>
</feature>
<evidence type="ECO:0000256" key="2">
    <source>
        <dbReference type="SAM" id="MobiDB-lite"/>
    </source>
</evidence>
<feature type="compositionally biased region" description="Low complexity" evidence="2">
    <location>
        <begin position="53"/>
        <end position="64"/>
    </location>
</feature>
<feature type="region of interest" description="Disordered" evidence="2">
    <location>
        <begin position="172"/>
        <end position="226"/>
    </location>
</feature>
<evidence type="ECO:0000313" key="3">
    <source>
        <dbReference type="EMBL" id="KAF9484375.1"/>
    </source>
</evidence>
<evidence type="ECO:0000313" key="4">
    <source>
        <dbReference type="Proteomes" id="UP000807469"/>
    </source>
</evidence>
<evidence type="ECO:0000256" key="1">
    <source>
        <dbReference type="SAM" id="Coils"/>
    </source>
</evidence>
<organism evidence="3 4">
    <name type="scientific">Pholiota conissans</name>
    <dbReference type="NCBI Taxonomy" id="109636"/>
    <lineage>
        <taxon>Eukaryota</taxon>
        <taxon>Fungi</taxon>
        <taxon>Dikarya</taxon>
        <taxon>Basidiomycota</taxon>
        <taxon>Agaricomycotina</taxon>
        <taxon>Agaricomycetes</taxon>
        <taxon>Agaricomycetidae</taxon>
        <taxon>Agaricales</taxon>
        <taxon>Agaricineae</taxon>
        <taxon>Strophariaceae</taxon>
        <taxon>Pholiota</taxon>
    </lineage>
</organism>
<reference evidence="3" key="1">
    <citation type="submission" date="2020-11" db="EMBL/GenBank/DDBJ databases">
        <authorList>
            <consortium name="DOE Joint Genome Institute"/>
            <person name="Ahrendt S."/>
            <person name="Riley R."/>
            <person name="Andreopoulos W."/>
            <person name="Labutti K."/>
            <person name="Pangilinan J."/>
            <person name="Ruiz-Duenas F.J."/>
            <person name="Barrasa J.M."/>
            <person name="Sanchez-Garcia M."/>
            <person name="Camarero S."/>
            <person name="Miyauchi S."/>
            <person name="Serrano A."/>
            <person name="Linde D."/>
            <person name="Babiker R."/>
            <person name="Drula E."/>
            <person name="Ayuso-Fernandez I."/>
            <person name="Pacheco R."/>
            <person name="Padilla G."/>
            <person name="Ferreira P."/>
            <person name="Barriuso J."/>
            <person name="Kellner H."/>
            <person name="Castanera R."/>
            <person name="Alfaro M."/>
            <person name="Ramirez L."/>
            <person name="Pisabarro A.G."/>
            <person name="Kuo A."/>
            <person name="Tritt A."/>
            <person name="Lipzen A."/>
            <person name="He G."/>
            <person name="Yan M."/>
            <person name="Ng V."/>
            <person name="Cullen D."/>
            <person name="Martin F."/>
            <person name="Rosso M.-N."/>
            <person name="Henrissat B."/>
            <person name="Hibbett D."/>
            <person name="Martinez A.T."/>
            <person name="Grigoriev I.V."/>
        </authorList>
    </citation>
    <scope>NUCLEOTIDE SEQUENCE</scope>
    <source>
        <strain evidence="3">CIRM-BRFM 674</strain>
    </source>
</reference>
<feature type="compositionally biased region" description="Polar residues" evidence="2">
    <location>
        <begin position="102"/>
        <end position="119"/>
    </location>
</feature>
<gene>
    <name evidence="3" type="ORF">BDN70DRAFT_872648</name>
</gene>
<dbReference type="OrthoDB" id="3253876at2759"/>
<feature type="compositionally biased region" description="Low complexity" evidence="2">
    <location>
        <begin position="196"/>
        <end position="221"/>
    </location>
</feature>
<protein>
    <submittedName>
        <fullName evidence="3">Uncharacterized protein</fullName>
    </submittedName>
</protein>
<feature type="region of interest" description="Disordered" evidence="2">
    <location>
        <begin position="96"/>
        <end position="120"/>
    </location>
</feature>
<keyword evidence="4" id="KW-1185">Reference proteome</keyword>
<dbReference type="EMBL" id="MU155144">
    <property type="protein sequence ID" value="KAF9484375.1"/>
    <property type="molecule type" value="Genomic_DNA"/>
</dbReference>
<dbReference type="Proteomes" id="UP000807469">
    <property type="component" value="Unassembled WGS sequence"/>
</dbReference>
<dbReference type="AlphaFoldDB" id="A0A9P6D5W6"/>
<accession>A0A9P6D5W6</accession>
<comment type="caution">
    <text evidence="3">The sequence shown here is derived from an EMBL/GenBank/DDBJ whole genome shotgun (WGS) entry which is preliminary data.</text>
</comment>
<feature type="region of interest" description="Disordered" evidence="2">
    <location>
        <begin position="1"/>
        <end position="64"/>
    </location>
</feature>
<feature type="coiled-coil region" evidence="1">
    <location>
        <begin position="247"/>
        <end position="274"/>
    </location>
</feature>
<keyword evidence="1" id="KW-0175">Coiled coil</keyword>
<proteinExistence type="predicted"/>
<sequence length="344" mass="36938">MYSGYGTTSPPLTNNPFISGGNPSARYPDLSTPPQPQQQQQWNAGSPMGGGFPAQQQQGIYQQQHAYTQQQTGYGQPQLAGVMGVGSTGGGGGYLSPGVQSYPSQGPTAPFQPSSSFGQQLAAHVSGSSYGYLNGQQQQQQQNPNAYNPAQQQLQNNPGYVAQFDPYSSLGQVLGDGNASSGNQGYNPGGGGGMQGMNMGSTMSSASGNSAASYGTSSNGNPHPKDYVRTHKAEVEAWDQYAWKQLMGAFEALMQAWEARKNELSQRVGELSQQMQAGMAYGQYYVMQIQQEGSRIQGVRAIYFSCCTAIPLFTTTMWISERCQHSDMSYAKNRTHSLIVLFSI</sequence>
<name>A0A9P6D5W6_9AGAR</name>